<organism evidence="7 8">
    <name type="scientific">Anaeramoeba ignava</name>
    <name type="common">Anaerobic marine amoeba</name>
    <dbReference type="NCBI Taxonomy" id="1746090"/>
    <lineage>
        <taxon>Eukaryota</taxon>
        <taxon>Metamonada</taxon>
        <taxon>Anaeramoebidae</taxon>
        <taxon>Anaeramoeba</taxon>
    </lineage>
</organism>
<accession>A0A9Q0L7T5</accession>
<feature type="compositionally biased region" description="Polar residues" evidence="5">
    <location>
        <begin position="235"/>
        <end position="246"/>
    </location>
</feature>
<keyword evidence="1" id="KW-0677">Repeat</keyword>
<dbReference type="InterPro" id="IPR002110">
    <property type="entry name" value="Ankyrin_rpt"/>
</dbReference>
<dbReference type="PROSITE" id="PS50088">
    <property type="entry name" value="ANK_REPEAT"/>
    <property type="match status" value="1"/>
</dbReference>
<keyword evidence="2 3" id="KW-0040">ANK repeat</keyword>
<feature type="compositionally biased region" description="Basic and acidic residues" evidence="5">
    <location>
        <begin position="491"/>
        <end position="515"/>
    </location>
</feature>
<dbReference type="InterPro" id="IPR036770">
    <property type="entry name" value="Ankyrin_rpt-contain_sf"/>
</dbReference>
<evidence type="ECO:0000259" key="6">
    <source>
        <dbReference type="PROSITE" id="PS50132"/>
    </source>
</evidence>
<feature type="region of interest" description="Disordered" evidence="5">
    <location>
        <begin position="563"/>
        <end position="591"/>
    </location>
</feature>
<evidence type="ECO:0000256" key="1">
    <source>
        <dbReference type="ARBA" id="ARBA00022737"/>
    </source>
</evidence>
<dbReference type="SUPFAM" id="SSF48097">
    <property type="entry name" value="Regulator of G-protein signaling, RGS"/>
    <property type="match status" value="1"/>
</dbReference>
<dbReference type="EMBL" id="JAPDFW010000128">
    <property type="protein sequence ID" value="KAJ5067435.1"/>
    <property type="molecule type" value="Genomic_DNA"/>
</dbReference>
<feature type="region of interest" description="Disordered" evidence="5">
    <location>
        <begin position="220"/>
        <end position="258"/>
    </location>
</feature>
<dbReference type="InterPro" id="IPR016137">
    <property type="entry name" value="RGS"/>
</dbReference>
<evidence type="ECO:0000256" key="2">
    <source>
        <dbReference type="ARBA" id="ARBA00023043"/>
    </source>
</evidence>
<dbReference type="PANTHER" id="PTHR46680">
    <property type="entry name" value="NF-KAPPA-B INHIBITOR ALPHA"/>
    <property type="match status" value="1"/>
</dbReference>
<dbReference type="CDD" id="cd07440">
    <property type="entry name" value="RGS"/>
    <property type="match status" value="1"/>
</dbReference>
<dbReference type="SMART" id="SM00248">
    <property type="entry name" value="ANK"/>
    <property type="match status" value="2"/>
</dbReference>
<feature type="compositionally biased region" description="Basic and acidic residues" evidence="5">
    <location>
        <begin position="578"/>
        <end position="587"/>
    </location>
</feature>
<evidence type="ECO:0000256" key="5">
    <source>
        <dbReference type="SAM" id="MobiDB-lite"/>
    </source>
</evidence>
<dbReference type="PROSITE" id="PS50132">
    <property type="entry name" value="RGS"/>
    <property type="match status" value="1"/>
</dbReference>
<evidence type="ECO:0000256" key="3">
    <source>
        <dbReference type="PROSITE-ProRule" id="PRU00023"/>
    </source>
</evidence>
<dbReference type="Gene3D" id="1.25.40.20">
    <property type="entry name" value="Ankyrin repeat-containing domain"/>
    <property type="match status" value="1"/>
</dbReference>
<dbReference type="Proteomes" id="UP001149090">
    <property type="component" value="Unassembled WGS sequence"/>
</dbReference>
<evidence type="ECO:0000313" key="8">
    <source>
        <dbReference type="Proteomes" id="UP001149090"/>
    </source>
</evidence>
<feature type="domain" description="RGS" evidence="6">
    <location>
        <begin position="603"/>
        <end position="702"/>
    </location>
</feature>
<dbReference type="InterPro" id="IPR036305">
    <property type="entry name" value="RGS_sf"/>
</dbReference>
<dbReference type="SMART" id="SM00315">
    <property type="entry name" value="RGS"/>
    <property type="match status" value="1"/>
</dbReference>
<feature type="compositionally biased region" description="Low complexity" evidence="5">
    <location>
        <begin position="407"/>
        <end position="422"/>
    </location>
</feature>
<feature type="region of interest" description="Disordered" evidence="5">
    <location>
        <begin position="386"/>
        <end position="442"/>
    </location>
</feature>
<reference evidence="7" key="1">
    <citation type="submission" date="2022-10" db="EMBL/GenBank/DDBJ databases">
        <title>Novel sulphate-reducing endosymbionts in the free-living metamonad Anaeramoeba.</title>
        <authorList>
            <person name="Jerlstrom-Hultqvist J."/>
            <person name="Cepicka I."/>
            <person name="Gallot-Lavallee L."/>
            <person name="Salas-Leiva D."/>
            <person name="Curtis B.A."/>
            <person name="Zahonova K."/>
            <person name="Pipaliya S."/>
            <person name="Dacks J."/>
            <person name="Roger A.J."/>
        </authorList>
    </citation>
    <scope>NUCLEOTIDE SEQUENCE</scope>
    <source>
        <strain evidence="7">BMAN</strain>
    </source>
</reference>
<protein>
    <submittedName>
        <fullName evidence="7">Ankyrin repeat ph and sec7 domain containing protein secg-related</fullName>
    </submittedName>
</protein>
<sequence length="728" mass="84852">MNQGLATLENSAKIHLIPLLINFFEFINPWVCSIFPYDEIFTDYLNKRPLRSIMIKSINTGNTPLHCAILSRNYNSVEILLRRLSANSKLLNIQNSKGENAFHTALKLMKYIEIDEQQHKLKIEIIKNLAKYHFDYSQKTKKGRNVLHVATKYCNEEILKVLIDRHKEANLDLLFEPDGENNTPFANLEKRFANIDFEKGEFTENEVLFEFDNIVDSKSESKSESKTDSLSRSLTESQTGNKSAQNDTDENIDTEIDLGTETEFRLGLGTELGSGGEMEPEIDFQTKLLFGTPRKIEQNKNANVNVNMFQNLSDTQLQIEIDRLSKLNIENQTKIEKLLQELEEVENENENINLIENENIQNENENINLIQNENINLIQNENIEVEDEDEDDWVIPDSPGFKNTPPSNNNQNNSQQNEIQSSDFSENDSLPKNEETNSNISTQFEGYFPTFESDEEFNKQEMIKEEFINSLFNSQIFESDFDLDPKNSLFNEEKEKQKQNSKQKSKEKEKQNSKEKRSHSPHSLPERTVVSFDFKNMIDSLEIDSNKNRSDFDIKKFHNKKENNEIDLTSQQNRTKNKNKENPKNYESKSQNLEKYSSLKANQLLFWFHVHNYQQFCLLWEDSIAKIHAEYIINNFLKENSQNTINIPQEIQQNILLQLNQMGENPVATLFDEALKIVHSSLISDKILHYRFLRSLHYKELLSEINEYKGLSSQNKNNNNNNNNNVKF</sequence>
<feature type="repeat" description="ANK" evidence="3">
    <location>
        <begin position="60"/>
        <end position="83"/>
    </location>
</feature>
<feature type="coiled-coil region" evidence="4">
    <location>
        <begin position="321"/>
        <end position="380"/>
    </location>
</feature>
<dbReference type="GO" id="GO:0005829">
    <property type="term" value="C:cytosol"/>
    <property type="evidence" value="ECO:0007669"/>
    <property type="project" value="TreeGrafter"/>
</dbReference>
<dbReference type="PANTHER" id="PTHR46680:SF3">
    <property type="entry name" value="NF-KAPPA-B INHIBITOR CACTUS"/>
    <property type="match status" value="1"/>
</dbReference>
<evidence type="ECO:0000256" key="4">
    <source>
        <dbReference type="SAM" id="Coils"/>
    </source>
</evidence>
<dbReference type="InterPro" id="IPR051070">
    <property type="entry name" value="NF-kappa-B_inhibitor"/>
</dbReference>
<gene>
    <name evidence="7" type="ORF">M0811_12988</name>
</gene>
<dbReference type="Gene3D" id="1.10.167.10">
    <property type="entry name" value="Regulator of G-protein Signalling 4, domain 2"/>
    <property type="match status" value="1"/>
</dbReference>
<dbReference type="AlphaFoldDB" id="A0A9Q0L7T5"/>
<dbReference type="SUPFAM" id="SSF48403">
    <property type="entry name" value="Ankyrin repeat"/>
    <property type="match status" value="1"/>
</dbReference>
<feature type="region of interest" description="Disordered" evidence="5">
    <location>
        <begin position="491"/>
        <end position="526"/>
    </location>
</feature>
<feature type="compositionally biased region" description="Acidic residues" evidence="5">
    <location>
        <begin position="247"/>
        <end position="258"/>
    </location>
</feature>
<dbReference type="InterPro" id="IPR044926">
    <property type="entry name" value="RGS_subdomain_2"/>
</dbReference>
<name>A0A9Q0L7T5_ANAIG</name>
<keyword evidence="8" id="KW-1185">Reference proteome</keyword>
<feature type="compositionally biased region" description="Basic and acidic residues" evidence="5">
    <location>
        <begin position="220"/>
        <end position="229"/>
    </location>
</feature>
<dbReference type="PROSITE" id="PS50297">
    <property type="entry name" value="ANK_REP_REGION"/>
    <property type="match status" value="1"/>
</dbReference>
<evidence type="ECO:0000313" key="7">
    <source>
        <dbReference type="EMBL" id="KAJ5067435.1"/>
    </source>
</evidence>
<comment type="caution">
    <text evidence="7">The sequence shown here is derived from an EMBL/GenBank/DDBJ whole genome shotgun (WGS) entry which is preliminary data.</text>
</comment>
<dbReference type="GO" id="GO:0051059">
    <property type="term" value="F:NF-kappaB binding"/>
    <property type="evidence" value="ECO:0007669"/>
    <property type="project" value="TreeGrafter"/>
</dbReference>
<dbReference type="GO" id="GO:0071356">
    <property type="term" value="P:cellular response to tumor necrosis factor"/>
    <property type="evidence" value="ECO:0007669"/>
    <property type="project" value="TreeGrafter"/>
</dbReference>
<proteinExistence type="predicted"/>
<dbReference type="Pfam" id="PF00023">
    <property type="entry name" value="Ank"/>
    <property type="match status" value="2"/>
</dbReference>
<keyword evidence="4" id="KW-0175">Coiled coil</keyword>